<protein>
    <submittedName>
        <fullName evidence="2">Uncharacterized protein</fullName>
    </submittedName>
</protein>
<keyword evidence="1" id="KW-0472">Membrane</keyword>
<sequence length="219" mass="22283">MAVGDPRAHARGVGGACETDRMVIPDALVAGILSIFLFLALCGALALVVVSLRKPTDIPLLVAGGLVVLCLLVVVVSPVNVPVIVGLGITLLGVTLAVLGGNPVTRRILTIATHGRVPDGDNGGILLQTASASEAPSAATPVHEVLRGGATIGYLERLSVAVAIVAGFPEAIAVVVAVKGIGRFSELAEAEARERFIIGTLASLLWACIVGGLIRLAIW</sequence>
<feature type="transmembrane region" description="Helical" evidence="1">
    <location>
        <begin position="28"/>
        <end position="51"/>
    </location>
</feature>
<evidence type="ECO:0000313" key="3">
    <source>
        <dbReference type="Proteomes" id="UP001499933"/>
    </source>
</evidence>
<feature type="transmembrane region" description="Helical" evidence="1">
    <location>
        <begin position="196"/>
        <end position="218"/>
    </location>
</feature>
<gene>
    <name evidence="2" type="ORF">GCM10009776_07820</name>
</gene>
<evidence type="ECO:0000256" key="1">
    <source>
        <dbReference type="SAM" id="Phobius"/>
    </source>
</evidence>
<feature type="transmembrane region" description="Helical" evidence="1">
    <location>
        <begin position="58"/>
        <end position="77"/>
    </location>
</feature>
<reference evidence="2 3" key="1">
    <citation type="journal article" date="2019" name="Int. J. Syst. Evol. Microbiol.">
        <title>The Global Catalogue of Microorganisms (GCM) 10K type strain sequencing project: providing services to taxonomists for standard genome sequencing and annotation.</title>
        <authorList>
            <consortium name="The Broad Institute Genomics Platform"/>
            <consortium name="The Broad Institute Genome Sequencing Center for Infectious Disease"/>
            <person name="Wu L."/>
            <person name="Ma J."/>
        </authorList>
    </citation>
    <scope>NUCLEOTIDE SEQUENCE [LARGE SCALE GENOMIC DNA]</scope>
    <source>
        <strain evidence="2 3">JCM 14901</strain>
    </source>
</reference>
<keyword evidence="1" id="KW-1133">Transmembrane helix</keyword>
<evidence type="ECO:0000313" key="2">
    <source>
        <dbReference type="EMBL" id="GAA1948244.1"/>
    </source>
</evidence>
<feature type="transmembrane region" description="Helical" evidence="1">
    <location>
        <begin position="158"/>
        <end position="176"/>
    </location>
</feature>
<comment type="caution">
    <text evidence="2">The sequence shown here is derived from an EMBL/GenBank/DDBJ whole genome shotgun (WGS) entry which is preliminary data.</text>
</comment>
<keyword evidence="3" id="KW-1185">Reference proteome</keyword>
<keyword evidence="1" id="KW-0812">Transmembrane</keyword>
<proteinExistence type="predicted"/>
<organism evidence="2 3">
    <name type="scientific">Microbacterium deminutum</name>
    <dbReference type="NCBI Taxonomy" id="344164"/>
    <lineage>
        <taxon>Bacteria</taxon>
        <taxon>Bacillati</taxon>
        <taxon>Actinomycetota</taxon>
        <taxon>Actinomycetes</taxon>
        <taxon>Micrococcales</taxon>
        <taxon>Microbacteriaceae</taxon>
        <taxon>Microbacterium</taxon>
    </lineage>
</organism>
<accession>A0ABN2QAA6</accession>
<dbReference type="Proteomes" id="UP001499933">
    <property type="component" value="Unassembled WGS sequence"/>
</dbReference>
<feature type="transmembrane region" description="Helical" evidence="1">
    <location>
        <begin position="83"/>
        <end position="101"/>
    </location>
</feature>
<name>A0ABN2QAA6_9MICO</name>
<dbReference type="EMBL" id="BAAAOG010000001">
    <property type="protein sequence ID" value="GAA1948244.1"/>
    <property type="molecule type" value="Genomic_DNA"/>
</dbReference>